<dbReference type="GO" id="GO:0005737">
    <property type="term" value="C:cytoplasm"/>
    <property type="evidence" value="ECO:0007669"/>
    <property type="project" value="TreeGrafter"/>
</dbReference>
<evidence type="ECO:0000256" key="4">
    <source>
        <dbReference type="ARBA" id="ARBA00022679"/>
    </source>
</evidence>
<organism evidence="8">
    <name type="scientific">Gongylonema pulchrum</name>
    <dbReference type="NCBI Taxonomy" id="637853"/>
    <lineage>
        <taxon>Eukaryota</taxon>
        <taxon>Metazoa</taxon>
        <taxon>Ecdysozoa</taxon>
        <taxon>Nematoda</taxon>
        <taxon>Chromadorea</taxon>
        <taxon>Rhabditida</taxon>
        <taxon>Spirurina</taxon>
        <taxon>Spiruromorpha</taxon>
        <taxon>Spiruroidea</taxon>
        <taxon>Gongylonematidae</taxon>
        <taxon>Gongylonema</taxon>
    </lineage>
</organism>
<evidence type="ECO:0000313" key="8">
    <source>
        <dbReference type="WBParaSite" id="GPUH_0000159101-mRNA-1"/>
    </source>
</evidence>
<keyword evidence="5 6" id="KW-0833">Ubl conjugation pathway</keyword>
<dbReference type="PANTHER" id="PTHR11254:SF320">
    <property type="entry name" value="HECT-TYPE E3 UBIQUITIN TRANSFERASE"/>
    <property type="match status" value="1"/>
</dbReference>
<dbReference type="GO" id="GO:0048814">
    <property type="term" value="P:regulation of dendrite morphogenesis"/>
    <property type="evidence" value="ECO:0007669"/>
    <property type="project" value="TreeGrafter"/>
</dbReference>
<dbReference type="PROSITE" id="PS50237">
    <property type="entry name" value="HECT"/>
    <property type="match status" value="1"/>
</dbReference>
<dbReference type="SMART" id="SM00119">
    <property type="entry name" value="HECTc"/>
    <property type="match status" value="1"/>
</dbReference>
<evidence type="ECO:0000256" key="2">
    <source>
        <dbReference type="ARBA" id="ARBA00004906"/>
    </source>
</evidence>
<evidence type="ECO:0000259" key="7">
    <source>
        <dbReference type="PROSITE" id="PS50237"/>
    </source>
</evidence>
<dbReference type="SUPFAM" id="SSF56204">
    <property type="entry name" value="Hect, E3 ligase catalytic domain"/>
    <property type="match status" value="1"/>
</dbReference>
<keyword evidence="4" id="KW-0808">Transferase</keyword>
<dbReference type="GO" id="GO:0016567">
    <property type="term" value="P:protein ubiquitination"/>
    <property type="evidence" value="ECO:0007669"/>
    <property type="project" value="TreeGrafter"/>
</dbReference>
<dbReference type="GO" id="GO:0006511">
    <property type="term" value="P:ubiquitin-dependent protein catabolic process"/>
    <property type="evidence" value="ECO:0007669"/>
    <property type="project" value="TreeGrafter"/>
</dbReference>
<dbReference type="Gene3D" id="3.90.1750.10">
    <property type="entry name" value="Hect, E3 ligase catalytic domains"/>
    <property type="match status" value="1"/>
</dbReference>
<evidence type="ECO:0000256" key="1">
    <source>
        <dbReference type="ARBA" id="ARBA00000885"/>
    </source>
</evidence>
<accession>A0A183CYP6</accession>
<dbReference type="InterPro" id="IPR050409">
    <property type="entry name" value="E3_ubiq-protein_ligase"/>
</dbReference>
<feature type="domain" description="HECT" evidence="7">
    <location>
        <begin position="51"/>
        <end position="357"/>
    </location>
</feature>
<comment type="pathway">
    <text evidence="2">Protein modification; protein ubiquitination.</text>
</comment>
<comment type="caution">
    <text evidence="6">Lacks conserved residue(s) required for the propagation of feature annotation.</text>
</comment>
<proteinExistence type="predicted"/>
<dbReference type="InterPro" id="IPR035983">
    <property type="entry name" value="Hect_E3_ubiquitin_ligase"/>
</dbReference>
<dbReference type="Gene3D" id="3.30.2160.10">
    <property type="entry name" value="Hect, E3 ligase catalytic domain"/>
    <property type="match status" value="1"/>
</dbReference>
<evidence type="ECO:0000256" key="5">
    <source>
        <dbReference type="ARBA" id="ARBA00022786"/>
    </source>
</evidence>
<dbReference type="Gene3D" id="3.30.2410.10">
    <property type="entry name" value="Hect, E3 ligase catalytic domain"/>
    <property type="match status" value="1"/>
</dbReference>
<evidence type="ECO:0000256" key="3">
    <source>
        <dbReference type="ARBA" id="ARBA00012485"/>
    </source>
</evidence>
<dbReference type="PANTHER" id="PTHR11254">
    <property type="entry name" value="HECT DOMAIN UBIQUITIN-PROTEIN LIGASE"/>
    <property type="match status" value="1"/>
</dbReference>
<dbReference type="FunFam" id="3.90.1750.10:FF:000079">
    <property type="entry name" value="E3 ubiquitin-protein ligase"/>
    <property type="match status" value="1"/>
</dbReference>
<dbReference type="FunFam" id="3.30.2160.10:FF:000001">
    <property type="entry name" value="E3 ubiquitin-protein ligase NEDD4-like"/>
    <property type="match status" value="1"/>
</dbReference>
<dbReference type="GO" id="GO:0061630">
    <property type="term" value="F:ubiquitin protein ligase activity"/>
    <property type="evidence" value="ECO:0007669"/>
    <property type="project" value="UniProtKB-EC"/>
</dbReference>
<dbReference type="InterPro" id="IPR000569">
    <property type="entry name" value="HECT_dom"/>
</dbReference>
<protein>
    <recommendedName>
        <fullName evidence="3">HECT-type E3 ubiquitin transferase</fullName>
        <ecNumber evidence="3">2.3.2.26</ecNumber>
    </recommendedName>
</protein>
<comment type="catalytic activity">
    <reaction evidence="1">
        <text>S-ubiquitinyl-[E2 ubiquitin-conjugating enzyme]-L-cysteine + [acceptor protein]-L-lysine = [E2 ubiquitin-conjugating enzyme]-L-cysteine + N(6)-ubiquitinyl-[acceptor protein]-L-lysine.</text>
        <dbReference type="EC" id="2.3.2.26"/>
    </reaction>
</comment>
<evidence type="ECO:0000256" key="6">
    <source>
        <dbReference type="PROSITE-ProRule" id="PRU00104"/>
    </source>
</evidence>
<dbReference type="EC" id="2.3.2.26" evidence="3"/>
<dbReference type="AlphaFoldDB" id="A0A183CYP6"/>
<dbReference type="WBParaSite" id="GPUH_0000159101-mRNA-1">
    <property type="protein sequence ID" value="GPUH_0000159101-mRNA-1"/>
    <property type="gene ID" value="GPUH_0000159101"/>
</dbReference>
<reference evidence="8" key="1">
    <citation type="submission" date="2016-06" db="UniProtKB">
        <authorList>
            <consortium name="WormBaseParasite"/>
        </authorList>
    </citation>
    <scope>IDENTIFICATION</scope>
</reference>
<dbReference type="Pfam" id="PF00632">
    <property type="entry name" value="HECT"/>
    <property type="match status" value="1"/>
</dbReference>
<sequence length="363" mass="42265">LPMPVKRRTRSAPPNQHSCDLNGNELMDILQDAVNMHDLVRLPKPEILSADASELRKSRLCVNFDEEDGLDYGGPSRELFFLLSRELFNPYYGLFEYSANDTYTVQISPMSAFVDHYIEWMELCGRVLGLALIHRCLIDTFFTRAFYKSLLGMYVFYPHTICDHFTEYLLLLNYDETPEAPFVIDDLQSMDSQFYNSLLWIKENKVTSELDLTFSVTEDVGGQIVEKELLPKGKDLLVTERNKHEFIAMMIKWRIERGVTEQSRALLRGLYQVQPYYIIDRDLLCIFDSKQLELVLSGTVEIDIDDWRENTEYKNGYYAEHICIVWFWDTFVTGTSSIPYEGFRALRGSDGPKKFTIGIFTHF</sequence>
<name>A0A183CYP6_9BILA</name>